<comment type="caution">
    <text evidence="2">The sequence shown here is derived from an EMBL/GenBank/DDBJ whole genome shotgun (WGS) entry which is preliminary data.</text>
</comment>
<dbReference type="Proteomes" id="UP000289738">
    <property type="component" value="Chromosome B10"/>
</dbReference>
<keyword evidence="3" id="KW-1185">Reference proteome</keyword>
<organism evidence="2 3">
    <name type="scientific">Arachis hypogaea</name>
    <name type="common">Peanut</name>
    <dbReference type="NCBI Taxonomy" id="3818"/>
    <lineage>
        <taxon>Eukaryota</taxon>
        <taxon>Viridiplantae</taxon>
        <taxon>Streptophyta</taxon>
        <taxon>Embryophyta</taxon>
        <taxon>Tracheophyta</taxon>
        <taxon>Spermatophyta</taxon>
        <taxon>Magnoliopsida</taxon>
        <taxon>eudicotyledons</taxon>
        <taxon>Gunneridae</taxon>
        <taxon>Pentapetalae</taxon>
        <taxon>rosids</taxon>
        <taxon>fabids</taxon>
        <taxon>Fabales</taxon>
        <taxon>Fabaceae</taxon>
        <taxon>Papilionoideae</taxon>
        <taxon>50 kb inversion clade</taxon>
        <taxon>dalbergioids sensu lato</taxon>
        <taxon>Dalbergieae</taxon>
        <taxon>Pterocarpus clade</taxon>
        <taxon>Arachis</taxon>
    </lineage>
</organism>
<reference evidence="2 3" key="1">
    <citation type="submission" date="2019-01" db="EMBL/GenBank/DDBJ databases">
        <title>Sequencing of cultivated peanut Arachis hypogaea provides insights into genome evolution and oil improvement.</title>
        <authorList>
            <person name="Chen X."/>
        </authorList>
    </citation>
    <scope>NUCLEOTIDE SEQUENCE [LARGE SCALE GENOMIC DNA]</scope>
    <source>
        <strain evidence="3">cv. Fuhuasheng</strain>
        <tissue evidence="2">Leaves</tissue>
    </source>
</reference>
<evidence type="ECO:0000313" key="3">
    <source>
        <dbReference type="Proteomes" id="UP000289738"/>
    </source>
</evidence>
<dbReference type="AlphaFoldDB" id="A0A444X1G2"/>
<feature type="compositionally biased region" description="Polar residues" evidence="1">
    <location>
        <begin position="7"/>
        <end position="16"/>
    </location>
</feature>
<name>A0A444X1G2_ARAHY</name>
<feature type="region of interest" description="Disordered" evidence="1">
    <location>
        <begin position="1"/>
        <end position="33"/>
    </location>
</feature>
<proteinExistence type="predicted"/>
<sequence>MGRASNVAGSSNNPRSIGSVARGTTKNRESRLPDWYGCGSQSVRDGQELILTQGGLSLIYGLFLWADKIQEENMTIVNGRAGVDNEKWKMKILESLEV</sequence>
<evidence type="ECO:0000256" key="1">
    <source>
        <dbReference type="SAM" id="MobiDB-lite"/>
    </source>
</evidence>
<accession>A0A444X1G2</accession>
<dbReference type="EMBL" id="SDMP01000020">
    <property type="protein sequence ID" value="RYQ83574.1"/>
    <property type="molecule type" value="Genomic_DNA"/>
</dbReference>
<protein>
    <submittedName>
        <fullName evidence="2">Uncharacterized protein</fullName>
    </submittedName>
</protein>
<evidence type="ECO:0000313" key="2">
    <source>
        <dbReference type="EMBL" id="RYQ83574.1"/>
    </source>
</evidence>
<gene>
    <name evidence="2" type="ORF">Ahy_B10g102314</name>
</gene>